<feature type="domain" description="FAD dependent oxidoreductase" evidence="6">
    <location>
        <begin position="16"/>
        <end position="333"/>
    </location>
</feature>
<evidence type="ECO:0000256" key="2">
    <source>
        <dbReference type="ARBA" id="ARBA00007330"/>
    </source>
</evidence>
<sequence>MDAISPTSSTSETTVDVLVVGGGIQGAGVAQATQAAGYQTLIVEKTAWAAGTSSKSSKLIHGGLRYLQSGDFSLVRESLKERSLLLKLAPELVHSNWFSIPIYHDSTYRPWQIRAGLTLYWLLTGCSSEGRFEVVPSADWSSLCGLKTEGLQKVFRYRDAQTDDTRLTEAVVRSAQSLGADTRCPATLRSATQTPQGYRVELETTAGIETIHCRLLVNAAGPWINLLARAITPQPQIIDIDLVQGAHLILDQKISEQCFYLEAPSDGRAVFVVPWYDGTLLGTTETAFDNNPDNTAVKDEERQYLLEVLHHYFPDYPGQVCGEMAGLRVLPKKVLPKEATGFHLRSREVQFVESNGYLAIYGGKLTGYRATAEKVLQRVEKQLGRANHIADTQHIRLCEEPKS</sequence>
<dbReference type="InterPro" id="IPR000447">
    <property type="entry name" value="G3P_DH_FAD-dep"/>
</dbReference>
<evidence type="ECO:0000313" key="7">
    <source>
        <dbReference type="EMBL" id="MDP1519806.1"/>
    </source>
</evidence>
<dbReference type="GO" id="GO:0004368">
    <property type="term" value="F:glycerol-3-phosphate dehydrogenase (quinone) activity"/>
    <property type="evidence" value="ECO:0007669"/>
    <property type="project" value="InterPro"/>
</dbReference>
<evidence type="ECO:0000256" key="1">
    <source>
        <dbReference type="ARBA" id="ARBA00001974"/>
    </source>
</evidence>
<proteinExistence type="inferred from homology"/>
<reference evidence="7" key="2">
    <citation type="submission" date="2023-08" db="EMBL/GenBank/DDBJ databases">
        <authorList>
            <person name="Luo J."/>
        </authorList>
    </citation>
    <scope>NUCLEOTIDE SEQUENCE</scope>
    <source>
        <strain evidence="7">DSM 25064</strain>
    </source>
</reference>
<dbReference type="Pfam" id="PF01266">
    <property type="entry name" value="DAO"/>
    <property type="match status" value="1"/>
</dbReference>
<dbReference type="EMBL" id="JAUUUU010000001">
    <property type="protein sequence ID" value="MDP1519806.1"/>
    <property type="molecule type" value="Genomic_DNA"/>
</dbReference>
<dbReference type="PANTHER" id="PTHR11985:SF15">
    <property type="entry name" value="GLYCEROL-3-PHOSPHATE DEHYDROGENASE, MITOCHONDRIAL"/>
    <property type="match status" value="1"/>
</dbReference>
<reference evidence="7" key="1">
    <citation type="journal article" date="2010" name="Int. J. Syst. Evol. Microbiol.">
        <title>Porticoccus litoralis gen. nov., sp. nov., a gammaproteobacterium isolated from the Yellow Sea.</title>
        <authorList>
            <person name="Oh H.M."/>
            <person name="Kim H."/>
            <person name="Kim K.M."/>
            <person name="Min G.S."/>
            <person name="Cho J.C."/>
        </authorList>
    </citation>
    <scope>NUCLEOTIDE SEQUENCE</scope>
    <source>
        <strain evidence="7">DSM 25064</strain>
    </source>
</reference>
<keyword evidence="5 7" id="KW-0560">Oxidoreductase</keyword>
<dbReference type="Gene3D" id="3.30.9.10">
    <property type="entry name" value="D-Amino Acid Oxidase, subunit A, domain 2"/>
    <property type="match status" value="1"/>
</dbReference>
<dbReference type="EC" id="1.-.-.-" evidence="7"/>
<keyword evidence="8" id="KW-1185">Reference proteome</keyword>
<gene>
    <name evidence="7" type="ORF">Q8A57_02370</name>
</gene>
<dbReference type="InterPro" id="IPR006076">
    <property type="entry name" value="FAD-dep_OxRdtase"/>
</dbReference>
<evidence type="ECO:0000256" key="4">
    <source>
        <dbReference type="ARBA" id="ARBA00022827"/>
    </source>
</evidence>
<comment type="similarity">
    <text evidence="2">Belongs to the FAD-dependent glycerol-3-phosphate dehydrogenase family.</text>
</comment>
<evidence type="ECO:0000256" key="5">
    <source>
        <dbReference type="ARBA" id="ARBA00023002"/>
    </source>
</evidence>
<dbReference type="PRINTS" id="PR01001">
    <property type="entry name" value="FADG3PDH"/>
</dbReference>
<evidence type="ECO:0000256" key="3">
    <source>
        <dbReference type="ARBA" id="ARBA00022630"/>
    </source>
</evidence>
<evidence type="ECO:0000313" key="8">
    <source>
        <dbReference type="Proteomes" id="UP001178354"/>
    </source>
</evidence>
<dbReference type="Proteomes" id="UP001178354">
    <property type="component" value="Unassembled WGS sequence"/>
</dbReference>
<keyword evidence="3" id="KW-0285">Flavoprotein</keyword>
<dbReference type="PROSITE" id="PS00978">
    <property type="entry name" value="FAD_G3PDH_2"/>
    <property type="match status" value="1"/>
</dbReference>
<name>A0AAW8B1Y7_9GAMM</name>
<comment type="caution">
    <text evidence="7">The sequence shown here is derived from an EMBL/GenBank/DDBJ whole genome shotgun (WGS) entry which is preliminary data.</text>
</comment>
<dbReference type="GO" id="GO:0046168">
    <property type="term" value="P:glycerol-3-phosphate catabolic process"/>
    <property type="evidence" value="ECO:0007669"/>
    <property type="project" value="TreeGrafter"/>
</dbReference>
<dbReference type="AlphaFoldDB" id="A0AAW8B1Y7"/>
<dbReference type="Gene3D" id="3.50.50.60">
    <property type="entry name" value="FAD/NAD(P)-binding domain"/>
    <property type="match status" value="1"/>
</dbReference>
<evidence type="ECO:0000259" key="6">
    <source>
        <dbReference type="Pfam" id="PF01266"/>
    </source>
</evidence>
<protein>
    <submittedName>
        <fullName evidence="7">Glycerol-3-phosphate dehydrogenase/oxidase</fullName>
        <ecNumber evidence="7">1.-.-.-</ecNumber>
    </submittedName>
</protein>
<comment type="cofactor">
    <cofactor evidence="1">
        <name>FAD</name>
        <dbReference type="ChEBI" id="CHEBI:57692"/>
    </cofactor>
</comment>
<dbReference type="RefSeq" id="WP_305169318.1">
    <property type="nucleotide sequence ID" value="NZ_JAUUUU010000001.1"/>
</dbReference>
<keyword evidence="4" id="KW-0274">FAD</keyword>
<dbReference type="PANTHER" id="PTHR11985">
    <property type="entry name" value="GLYCEROL-3-PHOSPHATE DEHYDROGENASE"/>
    <property type="match status" value="1"/>
</dbReference>
<accession>A0AAW8B1Y7</accession>
<dbReference type="SUPFAM" id="SSF51905">
    <property type="entry name" value="FAD/NAD(P)-binding domain"/>
    <property type="match status" value="1"/>
</dbReference>
<dbReference type="InterPro" id="IPR036188">
    <property type="entry name" value="FAD/NAD-bd_sf"/>
</dbReference>
<organism evidence="7 8">
    <name type="scientific">Porticoccus litoralis</name>
    <dbReference type="NCBI Taxonomy" id="434086"/>
    <lineage>
        <taxon>Bacteria</taxon>
        <taxon>Pseudomonadati</taxon>
        <taxon>Pseudomonadota</taxon>
        <taxon>Gammaproteobacteria</taxon>
        <taxon>Cellvibrionales</taxon>
        <taxon>Porticoccaceae</taxon>
        <taxon>Porticoccus</taxon>
    </lineage>
</organism>